<evidence type="ECO:0000256" key="1">
    <source>
        <dbReference type="SAM" id="SignalP"/>
    </source>
</evidence>
<dbReference type="AlphaFoldDB" id="A0A1X2GDH7"/>
<proteinExistence type="predicted"/>
<gene>
    <name evidence="2" type="ORF">DM01DRAFT_308268</name>
</gene>
<dbReference type="Proteomes" id="UP000242146">
    <property type="component" value="Unassembled WGS sequence"/>
</dbReference>
<evidence type="ECO:0000313" key="2">
    <source>
        <dbReference type="EMBL" id="ORX51303.1"/>
    </source>
</evidence>
<reference evidence="2 3" key="1">
    <citation type="submission" date="2016-07" db="EMBL/GenBank/DDBJ databases">
        <title>Pervasive Adenine N6-methylation of Active Genes in Fungi.</title>
        <authorList>
            <consortium name="DOE Joint Genome Institute"/>
            <person name="Mondo S.J."/>
            <person name="Dannebaum R.O."/>
            <person name="Kuo R.C."/>
            <person name="Labutti K."/>
            <person name="Haridas S."/>
            <person name="Kuo A."/>
            <person name="Salamov A."/>
            <person name="Ahrendt S.R."/>
            <person name="Lipzen A."/>
            <person name="Sullivan W."/>
            <person name="Andreopoulos W.B."/>
            <person name="Clum A."/>
            <person name="Lindquist E."/>
            <person name="Daum C."/>
            <person name="Ramamoorthy G.K."/>
            <person name="Gryganskyi A."/>
            <person name="Culley D."/>
            <person name="Magnuson J.K."/>
            <person name="James T.Y."/>
            <person name="O'Malley M.A."/>
            <person name="Stajich J.E."/>
            <person name="Spatafora J.W."/>
            <person name="Visel A."/>
            <person name="Grigoriev I.V."/>
        </authorList>
    </citation>
    <scope>NUCLEOTIDE SEQUENCE [LARGE SCALE GENOMIC DNA]</scope>
    <source>
        <strain evidence="2 3">NRRL 3301</strain>
    </source>
</reference>
<sequence>MHSQVLISLFAILLLCLSRVQARDCSESEVRYCSYGLHHVVMFPTDKMCEVTDTDHGGQIRCDYIGMDWHRDHHHMKRKCKDFCDITDSHHHFNHNRNFVKCECYHY</sequence>
<evidence type="ECO:0000313" key="3">
    <source>
        <dbReference type="Proteomes" id="UP000242146"/>
    </source>
</evidence>
<evidence type="ECO:0008006" key="4">
    <source>
        <dbReference type="Google" id="ProtNLM"/>
    </source>
</evidence>
<keyword evidence="3" id="KW-1185">Reference proteome</keyword>
<feature type="signal peptide" evidence="1">
    <location>
        <begin position="1"/>
        <end position="22"/>
    </location>
</feature>
<accession>A0A1X2GDH7</accession>
<feature type="chain" id="PRO_5012281527" description="Cyanovirin-N domain-containing protein" evidence="1">
    <location>
        <begin position="23"/>
        <end position="107"/>
    </location>
</feature>
<protein>
    <recommendedName>
        <fullName evidence="4">Cyanovirin-N domain-containing protein</fullName>
    </recommendedName>
</protein>
<dbReference type="EMBL" id="MCGT01000021">
    <property type="protein sequence ID" value="ORX51303.1"/>
    <property type="molecule type" value="Genomic_DNA"/>
</dbReference>
<organism evidence="2 3">
    <name type="scientific">Hesseltinella vesiculosa</name>
    <dbReference type="NCBI Taxonomy" id="101127"/>
    <lineage>
        <taxon>Eukaryota</taxon>
        <taxon>Fungi</taxon>
        <taxon>Fungi incertae sedis</taxon>
        <taxon>Mucoromycota</taxon>
        <taxon>Mucoromycotina</taxon>
        <taxon>Mucoromycetes</taxon>
        <taxon>Mucorales</taxon>
        <taxon>Cunninghamellaceae</taxon>
        <taxon>Hesseltinella</taxon>
    </lineage>
</organism>
<name>A0A1X2GDH7_9FUNG</name>
<comment type="caution">
    <text evidence="2">The sequence shown here is derived from an EMBL/GenBank/DDBJ whole genome shotgun (WGS) entry which is preliminary data.</text>
</comment>
<keyword evidence="1" id="KW-0732">Signal</keyword>